<keyword evidence="2" id="KW-1185">Reference proteome</keyword>
<dbReference type="RefSeq" id="WP_091430587.1">
    <property type="nucleotide sequence ID" value="NZ_FOJB01000001.1"/>
</dbReference>
<evidence type="ECO:0000313" key="1">
    <source>
        <dbReference type="EMBL" id="SEW21615.1"/>
    </source>
</evidence>
<accession>A0A1I0Q497</accession>
<dbReference type="AlphaFoldDB" id="A0A1I0Q497"/>
<organism evidence="1 2">
    <name type="scientific">Aliiroseovarius sediminilitoris</name>
    <dbReference type="NCBI Taxonomy" id="1173584"/>
    <lineage>
        <taxon>Bacteria</taxon>
        <taxon>Pseudomonadati</taxon>
        <taxon>Pseudomonadota</taxon>
        <taxon>Alphaproteobacteria</taxon>
        <taxon>Rhodobacterales</taxon>
        <taxon>Paracoccaceae</taxon>
        <taxon>Aliiroseovarius</taxon>
    </lineage>
</organism>
<name>A0A1I0Q497_9RHOB</name>
<evidence type="ECO:0000313" key="2">
    <source>
        <dbReference type="Proteomes" id="UP000199650"/>
    </source>
</evidence>
<proteinExistence type="predicted"/>
<sequence length="74" mass="8168">MISTKNGETKTVTCTEQLDQAARMVQDIAYALANRVDNTTLTELMLTSRKLERLSERVNAANLGAVKISHDDDS</sequence>
<protein>
    <submittedName>
        <fullName evidence="1">Uncharacterized protein</fullName>
    </submittedName>
</protein>
<dbReference type="EMBL" id="FOJB01000001">
    <property type="protein sequence ID" value="SEW21615.1"/>
    <property type="molecule type" value="Genomic_DNA"/>
</dbReference>
<gene>
    <name evidence="1" type="ORF">SAMN05444851_2203</name>
</gene>
<dbReference type="STRING" id="1173584.SAMN05444851_2203"/>
<reference evidence="1 2" key="1">
    <citation type="submission" date="2016-10" db="EMBL/GenBank/DDBJ databases">
        <authorList>
            <person name="de Groot N.N."/>
        </authorList>
    </citation>
    <scope>NUCLEOTIDE SEQUENCE [LARGE SCALE GENOMIC DNA]</scope>
    <source>
        <strain evidence="1 2">DSM 29439</strain>
    </source>
</reference>
<dbReference type="Proteomes" id="UP000199650">
    <property type="component" value="Unassembled WGS sequence"/>
</dbReference>
<dbReference type="OrthoDB" id="7873835at2"/>